<dbReference type="GeneID" id="115267670"/>
<feature type="region of interest" description="Disordered" evidence="1">
    <location>
        <begin position="136"/>
        <end position="155"/>
    </location>
</feature>
<reference evidence="4" key="1">
    <citation type="journal article" date="2015" name="Proc. Natl. Acad. Sci. U.S.A.">
        <title>Genome sequence of the Asian Tiger mosquito, Aedes albopictus, reveals insights into its biology, genetics, and evolution.</title>
        <authorList>
            <person name="Chen X.G."/>
            <person name="Jiang X."/>
            <person name="Gu J."/>
            <person name="Xu M."/>
            <person name="Wu Y."/>
            <person name="Deng Y."/>
            <person name="Zhang C."/>
            <person name="Bonizzoni M."/>
            <person name="Dermauw W."/>
            <person name="Vontas J."/>
            <person name="Armbruster P."/>
            <person name="Huang X."/>
            <person name="Yang Y."/>
            <person name="Zhang H."/>
            <person name="He W."/>
            <person name="Peng H."/>
            <person name="Liu Y."/>
            <person name="Wu K."/>
            <person name="Chen J."/>
            <person name="Lirakis M."/>
            <person name="Topalis P."/>
            <person name="Van Leeuwen T."/>
            <person name="Hall A.B."/>
            <person name="Jiang X."/>
            <person name="Thorpe C."/>
            <person name="Mueller R.L."/>
            <person name="Sun C."/>
            <person name="Waterhouse R.M."/>
            <person name="Yan G."/>
            <person name="Tu Z.J."/>
            <person name="Fang X."/>
            <person name="James A.A."/>
        </authorList>
    </citation>
    <scope>NUCLEOTIDE SEQUENCE [LARGE SCALE GENOMIC DNA]</scope>
    <source>
        <strain evidence="4">Foshan</strain>
    </source>
</reference>
<feature type="compositionally biased region" description="Basic residues" evidence="1">
    <location>
        <begin position="144"/>
        <end position="155"/>
    </location>
</feature>
<dbReference type="EnsemblMetazoa" id="AALFPA23_007563.R10080">
    <property type="protein sequence ID" value="AALFPA23_007563.P10080"/>
    <property type="gene ID" value="AALFPA23_007563"/>
</dbReference>
<dbReference type="RefSeq" id="XP_062715895.1">
    <property type="nucleotide sequence ID" value="XM_062859911.1"/>
</dbReference>
<proteinExistence type="predicted"/>
<name>A0ABM1YBB4_AEDAL</name>
<keyword evidence="2" id="KW-0732">Signal</keyword>
<organism evidence="3 4">
    <name type="scientific">Aedes albopictus</name>
    <name type="common">Asian tiger mosquito</name>
    <name type="synonym">Stegomyia albopicta</name>
    <dbReference type="NCBI Taxonomy" id="7160"/>
    <lineage>
        <taxon>Eukaryota</taxon>
        <taxon>Metazoa</taxon>
        <taxon>Ecdysozoa</taxon>
        <taxon>Arthropoda</taxon>
        <taxon>Hexapoda</taxon>
        <taxon>Insecta</taxon>
        <taxon>Pterygota</taxon>
        <taxon>Neoptera</taxon>
        <taxon>Endopterygota</taxon>
        <taxon>Diptera</taxon>
        <taxon>Nematocera</taxon>
        <taxon>Culicoidea</taxon>
        <taxon>Culicidae</taxon>
        <taxon>Culicinae</taxon>
        <taxon>Aedini</taxon>
        <taxon>Aedes</taxon>
        <taxon>Stegomyia</taxon>
    </lineage>
</organism>
<evidence type="ECO:0000313" key="4">
    <source>
        <dbReference type="Proteomes" id="UP000069940"/>
    </source>
</evidence>
<evidence type="ECO:0008006" key="5">
    <source>
        <dbReference type="Google" id="ProtNLM"/>
    </source>
</evidence>
<accession>A0ABM1YBB4</accession>
<dbReference type="Proteomes" id="UP000069940">
    <property type="component" value="Unassembled WGS sequence"/>
</dbReference>
<sequence length="155" mass="17182">MFKFILLVASLAYVSAGHADSGHGYAPASAVSYSTVTRTHALPSVHGNDHSVLHHGYTHPRNNHHVYGHNFAPAHSYEQDYAQYVSSHDNYGHARYGARLAVKHSPVVVAHVPEHHHHNTHAAPVLVANAHNYGGVHQHSGYDHHHHHHQGHYAY</sequence>
<evidence type="ECO:0000313" key="3">
    <source>
        <dbReference type="EnsemblMetazoa" id="AALFPA23_007563.P10080"/>
    </source>
</evidence>
<evidence type="ECO:0000256" key="2">
    <source>
        <dbReference type="SAM" id="SignalP"/>
    </source>
</evidence>
<protein>
    <recommendedName>
        <fullName evidence="5">Cuticle protein</fullName>
    </recommendedName>
</protein>
<feature type="signal peptide" evidence="2">
    <location>
        <begin position="1"/>
        <end position="19"/>
    </location>
</feature>
<feature type="chain" id="PRO_5045548957" description="Cuticle protein" evidence="2">
    <location>
        <begin position="20"/>
        <end position="155"/>
    </location>
</feature>
<keyword evidence="4" id="KW-1185">Reference proteome</keyword>
<reference evidence="3" key="2">
    <citation type="submission" date="2025-05" db="UniProtKB">
        <authorList>
            <consortium name="EnsemblMetazoa"/>
        </authorList>
    </citation>
    <scope>IDENTIFICATION</scope>
    <source>
        <strain evidence="3">Foshan</strain>
    </source>
</reference>
<evidence type="ECO:0000256" key="1">
    <source>
        <dbReference type="SAM" id="MobiDB-lite"/>
    </source>
</evidence>